<comment type="caution">
    <text evidence="2">The sequence shown here is derived from an EMBL/GenBank/DDBJ whole genome shotgun (WGS) entry which is preliminary data.</text>
</comment>
<keyword evidence="1" id="KW-0472">Membrane</keyword>
<proteinExistence type="predicted"/>
<protein>
    <recommendedName>
        <fullName evidence="4">Transmembrane protein</fullName>
    </recommendedName>
</protein>
<dbReference type="NCBIfam" id="TIGR01571">
    <property type="entry name" value="A_thal_Cys_rich"/>
    <property type="match status" value="1"/>
</dbReference>
<feature type="transmembrane region" description="Helical" evidence="1">
    <location>
        <begin position="101"/>
        <end position="120"/>
    </location>
</feature>
<dbReference type="AlphaFoldDB" id="A0AAD5LLT0"/>
<evidence type="ECO:0000256" key="1">
    <source>
        <dbReference type="SAM" id="Phobius"/>
    </source>
</evidence>
<reference evidence="2" key="1">
    <citation type="submission" date="2021-12" db="EMBL/GenBank/DDBJ databases">
        <title>Prjna785345.</title>
        <authorList>
            <person name="Rujirawat T."/>
            <person name="Krajaejun T."/>
        </authorList>
    </citation>
    <scope>NUCLEOTIDE SEQUENCE</scope>
    <source>
        <strain evidence="2">Pi057C3</strain>
    </source>
</reference>
<keyword evidence="3" id="KW-1185">Reference proteome</keyword>
<sequence>MSYPPPSDSYAKKTDDMASVSSTPAVQGVDHNGIVVGRWKAGIFDCLESLVPNACMSMLCPGISIAQICARLGMCNYYYVLGGFLVLYLLALIAAASGSEFMNALVVLLSLFTAVLVGRLRWRVRFLFSLPGSAMEDCFYATFCGCCAIAQMATQVESYTPGSCSIMPRNTLEGYTFA</sequence>
<dbReference type="Proteomes" id="UP001209570">
    <property type="component" value="Unassembled WGS sequence"/>
</dbReference>
<dbReference type="Pfam" id="PF04749">
    <property type="entry name" value="PLAC8"/>
    <property type="match status" value="1"/>
</dbReference>
<evidence type="ECO:0000313" key="3">
    <source>
        <dbReference type="Proteomes" id="UP001209570"/>
    </source>
</evidence>
<dbReference type="EMBL" id="JAKCXM010000088">
    <property type="protein sequence ID" value="KAJ0403128.1"/>
    <property type="molecule type" value="Genomic_DNA"/>
</dbReference>
<keyword evidence="1" id="KW-1133">Transmembrane helix</keyword>
<feature type="transmembrane region" description="Helical" evidence="1">
    <location>
        <begin position="77"/>
        <end position="95"/>
    </location>
</feature>
<accession>A0AAD5LLT0</accession>
<evidence type="ECO:0000313" key="2">
    <source>
        <dbReference type="EMBL" id="KAJ0403128.1"/>
    </source>
</evidence>
<keyword evidence="1" id="KW-0812">Transmembrane</keyword>
<gene>
    <name evidence="2" type="ORF">P43SY_009558</name>
</gene>
<dbReference type="InterPro" id="IPR006461">
    <property type="entry name" value="PLAC_motif_containing"/>
</dbReference>
<evidence type="ECO:0008006" key="4">
    <source>
        <dbReference type="Google" id="ProtNLM"/>
    </source>
</evidence>
<organism evidence="2 3">
    <name type="scientific">Pythium insidiosum</name>
    <name type="common">Pythiosis disease agent</name>
    <dbReference type="NCBI Taxonomy" id="114742"/>
    <lineage>
        <taxon>Eukaryota</taxon>
        <taxon>Sar</taxon>
        <taxon>Stramenopiles</taxon>
        <taxon>Oomycota</taxon>
        <taxon>Peronosporomycetes</taxon>
        <taxon>Pythiales</taxon>
        <taxon>Pythiaceae</taxon>
        <taxon>Pythium</taxon>
    </lineage>
</organism>
<dbReference type="PANTHER" id="PTHR15907">
    <property type="entry name" value="DUF614 FAMILY PROTEIN-RELATED"/>
    <property type="match status" value="1"/>
</dbReference>
<name>A0AAD5LLT0_PYTIN</name>